<name>A0AAD5M516_PARTN</name>
<dbReference type="AlphaFoldDB" id="A0AAD5M516"/>
<gene>
    <name evidence="1" type="ORF">KIN20_007170</name>
</gene>
<dbReference type="EMBL" id="JAHQIW010001025">
    <property type="protein sequence ID" value="KAJ1351200.1"/>
    <property type="molecule type" value="Genomic_DNA"/>
</dbReference>
<reference evidence="1" key="1">
    <citation type="submission" date="2021-06" db="EMBL/GenBank/DDBJ databases">
        <title>Parelaphostrongylus tenuis whole genome reference sequence.</title>
        <authorList>
            <person name="Garwood T.J."/>
            <person name="Larsen P.A."/>
            <person name="Fountain-Jones N.M."/>
            <person name="Garbe J.R."/>
            <person name="Macchietto M.G."/>
            <person name="Kania S.A."/>
            <person name="Gerhold R.W."/>
            <person name="Richards J.E."/>
            <person name="Wolf T.M."/>
        </authorList>
    </citation>
    <scope>NUCLEOTIDE SEQUENCE</scope>
    <source>
        <strain evidence="1">MNPRO001-30</strain>
        <tissue evidence="1">Meninges</tissue>
    </source>
</reference>
<protein>
    <submittedName>
        <fullName evidence="1">Uncharacterized protein</fullName>
    </submittedName>
</protein>
<evidence type="ECO:0000313" key="2">
    <source>
        <dbReference type="Proteomes" id="UP001196413"/>
    </source>
</evidence>
<organism evidence="1 2">
    <name type="scientific">Parelaphostrongylus tenuis</name>
    <name type="common">Meningeal worm</name>
    <dbReference type="NCBI Taxonomy" id="148309"/>
    <lineage>
        <taxon>Eukaryota</taxon>
        <taxon>Metazoa</taxon>
        <taxon>Ecdysozoa</taxon>
        <taxon>Nematoda</taxon>
        <taxon>Chromadorea</taxon>
        <taxon>Rhabditida</taxon>
        <taxon>Rhabditina</taxon>
        <taxon>Rhabditomorpha</taxon>
        <taxon>Strongyloidea</taxon>
        <taxon>Metastrongylidae</taxon>
        <taxon>Parelaphostrongylus</taxon>
    </lineage>
</organism>
<evidence type="ECO:0000313" key="1">
    <source>
        <dbReference type="EMBL" id="KAJ1351200.1"/>
    </source>
</evidence>
<accession>A0AAD5M516</accession>
<keyword evidence="2" id="KW-1185">Reference proteome</keyword>
<dbReference type="Proteomes" id="UP001196413">
    <property type="component" value="Unassembled WGS sequence"/>
</dbReference>
<sequence>MEIKRYRKRACLTDEAPVSLDDKEAKFVVPEIMHVPPLPLRQILRSRRQNNYLYIDSSPEDNDRKLNFLLALF</sequence>
<proteinExistence type="predicted"/>
<comment type="caution">
    <text evidence="1">The sequence shown here is derived from an EMBL/GenBank/DDBJ whole genome shotgun (WGS) entry which is preliminary data.</text>
</comment>